<dbReference type="Proteomes" id="UP000248330">
    <property type="component" value="Unassembled WGS sequence"/>
</dbReference>
<feature type="transmembrane region" description="Helical" evidence="4">
    <location>
        <begin position="307"/>
        <end position="329"/>
    </location>
</feature>
<feature type="transmembrane region" description="Helical" evidence="4">
    <location>
        <begin position="255"/>
        <end position="275"/>
    </location>
</feature>
<feature type="transmembrane region" description="Helical" evidence="4">
    <location>
        <begin position="136"/>
        <end position="157"/>
    </location>
</feature>
<dbReference type="PANTHER" id="PTHR11360">
    <property type="entry name" value="MONOCARBOXYLATE TRANSPORTER"/>
    <property type="match status" value="1"/>
</dbReference>
<dbReference type="EMBL" id="QICN01000001">
    <property type="protein sequence ID" value="PXV71299.1"/>
    <property type="molecule type" value="Genomic_DNA"/>
</dbReference>
<feature type="transmembrane region" description="Helical" evidence="4">
    <location>
        <begin position="341"/>
        <end position="364"/>
    </location>
</feature>
<feature type="transmembrane region" description="Helical" evidence="4">
    <location>
        <begin position="79"/>
        <end position="97"/>
    </location>
</feature>
<evidence type="ECO:0000259" key="5">
    <source>
        <dbReference type="PROSITE" id="PS50850"/>
    </source>
</evidence>
<feature type="transmembrane region" description="Helical" evidence="4">
    <location>
        <begin position="12"/>
        <end position="36"/>
    </location>
</feature>
<reference evidence="6 7" key="1">
    <citation type="submission" date="2018-04" db="EMBL/GenBank/DDBJ databases">
        <title>Genomic Encyclopedia of Type Strains, Phase IV (KMG-IV): sequencing the most valuable type-strain genomes for metagenomic binning, comparative biology and taxonomic classification.</title>
        <authorList>
            <person name="Goeker M."/>
        </authorList>
    </citation>
    <scope>NUCLEOTIDE SEQUENCE [LARGE SCALE GENOMIC DNA]</scope>
    <source>
        <strain evidence="6 7">DSM 104150</strain>
    </source>
</reference>
<feature type="transmembrane region" description="Helical" evidence="4">
    <location>
        <begin position="282"/>
        <end position="301"/>
    </location>
</feature>
<dbReference type="InterPro" id="IPR036259">
    <property type="entry name" value="MFS_trans_sf"/>
</dbReference>
<dbReference type="AlphaFoldDB" id="A0A318EET9"/>
<proteinExistence type="predicted"/>
<evidence type="ECO:0000313" key="7">
    <source>
        <dbReference type="Proteomes" id="UP000248330"/>
    </source>
</evidence>
<dbReference type="PANTHER" id="PTHR11360:SF284">
    <property type="entry name" value="EG:103B4.3 PROTEIN-RELATED"/>
    <property type="match status" value="1"/>
</dbReference>
<dbReference type="SUPFAM" id="SSF103473">
    <property type="entry name" value="MFS general substrate transporter"/>
    <property type="match status" value="1"/>
</dbReference>
<evidence type="ECO:0000256" key="1">
    <source>
        <dbReference type="ARBA" id="ARBA00022692"/>
    </source>
</evidence>
<organism evidence="6 7">
    <name type="scientific">Sinimarinibacterium flocculans</name>
    <dbReference type="NCBI Taxonomy" id="985250"/>
    <lineage>
        <taxon>Bacteria</taxon>
        <taxon>Pseudomonadati</taxon>
        <taxon>Pseudomonadota</taxon>
        <taxon>Gammaproteobacteria</taxon>
        <taxon>Nevskiales</taxon>
        <taxon>Nevskiaceae</taxon>
        <taxon>Sinimarinibacterium</taxon>
    </lineage>
</organism>
<accession>A0A318EET9</accession>
<dbReference type="InterPro" id="IPR020846">
    <property type="entry name" value="MFS_dom"/>
</dbReference>
<dbReference type="OrthoDB" id="3199327at2"/>
<keyword evidence="7" id="KW-1185">Reference proteome</keyword>
<keyword evidence="3 4" id="KW-0472">Membrane</keyword>
<feature type="transmembrane region" description="Helical" evidence="4">
    <location>
        <begin position="169"/>
        <end position="190"/>
    </location>
</feature>
<dbReference type="InterPro" id="IPR011701">
    <property type="entry name" value="MFS"/>
</dbReference>
<evidence type="ECO:0000256" key="3">
    <source>
        <dbReference type="ARBA" id="ARBA00023136"/>
    </source>
</evidence>
<sequence>MSYFAELRTHWRPLAASTIGHGVGIGVMAYVVGTFAPHLLAEFGWTRSQFALLGTATLLTLVFLPVVGRAADLFGVRRTALLGVIYMPMSFYALSTIGGDFRVFIAIVISQVVLGIGTSTTVYSRLVAERFVQARGLGLAIMASGPAIVGAIGSPLLSDYIDEHGWRAGYRLMAAFTACLGVLALALVPSGQQPAPAARRARSAPRDYAAIARSRAFWLIAGGMFLCNIAAPLHGPQLKLMLLDAGAPALDAARLVSLYAIGVIVGRFACGLALDRFAAHRIAALSMGLPAIGMFLIASPLDAWWTLWVAVSLMGLSQGAEGDIAGYLVVRHFGVGIFSSVLGLIIAALGVASSLGALLLSLSLSPTDSYAPFLAASAVAVLIGSLLFLGLGRSGEFVDPAAETAPASAA</sequence>
<protein>
    <submittedName>
        <fullName evidence="6">Nitrate/nitrite transporter NarK</fullName>
    </submittedName>
</protein>
<feature type="transmembrane region" description="Helical" evidence="4">
    <location>
        <begin position="370"/>
        <end position="391"/>
    </location>
</feature>
<dbReference type="Gene3D" id="1.20.1250.20">
    <property type="entry name" value="MFS general substrate transporter like domains"/>
    <property type="match status" value="2"/>
</dbReference>
<feature type="transmembrane region" description="Helical" evidence="4">
    <location>
        <begin position="48"/>
        <end position="67"/>
    </location>
</feature>
<evidence type="ECO:0000313" key="6">
    <source>
        <dbReference type="EMBL" id="PXV71299.1"/>
    </source>
</evidence>
<feature type="domain" description="Major facilitator superfamily (MFS) profile" evidence="5">
    <location>
        <begin position="10"/>
        <end position="395"/>
    </location>
</feature>
<dbReference type="GO" id="GO:0022857">
    <property type="term" value="F:transmembrane transporter activity"/>
    <property type="evidence" value="ECO:0007669"/>
    <property type="project" value="InterPro"/>
</dbReference>
<gene>
    <name evidence="6" type="ORF">C8D93_101344</name>
</gene>
<name>A0A318EET9_9GAMM</name>
<keyword evidence="2 4" id="KW-1133">Transmembrane helix</keyword>
<dbReference type="PROSITE" id="PS50850">
    <property type="entry name" value="MFS"/>
    <property type="match status" value="1"/>
</dbReference>
<feature type="transmembrane region" description="Helical" evidence="4">
    <location>
        <begin position="103"/>
        <end position="124"/>
    </location>
</feature>
<feature type="transmembrane region" description="Helical" evidence="4">
    <location>
        <begin position="216"/>
        <end position="235"/>
    </location>
</feature>
<dbReference type="InterPro" id="IPR050327">
    <property type="entry name" value="Proton-linked_MCT"/>
</dbReference>
<evidence type="ECO:0000256" key="4">
    <source>
        <dbReference type="SAM" id="Phobius"/>
    </source>
</evidence>
<dbReference type="Pfam" id="PF07690">
    <property type="entry name" value="MFS_1"/>
    <property type="match status" value="1"/>
</dbReference>
<keyword evidence="1 4" id="KW-0812">Transmembrane</keyword>
<evidence type="ECO:0000256" key="2">
    <source>
        <dbReference type="ARBA" id="ARBA00022989"/>
    </source>
</evidence>
<comment type="caution">
    <text evidence="6">The sequence shown here is derived from an EMBL/GenBank/DDBJ whole genome shotgun (WGS) entry which is preliminary data.</text>
</comment>
<dbReference type="RefSeq" id="WP_110263425.1">
    <property type="nucleotide sequence ID" value="NZ_CAKZQT010000007.1"/>
</dbReference>